<feature type="compositionally biased region" description="Basic residues" evidence="1">
    <location>
        <begin position="94"/>
        <end position="106"/>
    </location>
</feature>
<dbReference type="CDD" id="cd16018">
    <property type="entry name" value="Enpp"/>
    <property type="match status" value="1"/>
</dbReference>
<evidence type="ECO:0008006" key="5">
    <source>
        <dbReference type="Google" id="ProtNLM"/>
    </source>
</evidence>
<feature type="compositionally biased region" description="Low complexity" evidence="1">
    <location>
        <begin position="644"/>
        <end position="660"/>
    </location>
</feature>
<dbReference type="InterPro" id="IPR002591">
    <property type="entry name" value="Phosphodiest/P_Trfase"/>
</dbReference>
<evidence type="ECO:0000313" key="4">
    <source>
        <dbReference type="Proteomes" id="UP000224634"/>
    </source>
</evidence>
<dbReference type="EMBL" id="PDNA01000160">
    <property type="protein sequence ID" value="PGH08464.1"/>
    <property type="molecule type" value="Genomic_DNA"/>
</dbReference>
<dbReference type="GO" id="GO:0009141">
    <property type="term" value="P:nucleoside triphosphate metabolic process"/>
    <property type="evidence" value="ECO:0007669"/>
    <property type="project" value="TreeGrafter"/>
</dbReference>
<keyword evidence="2" id="KW-1133">Transmembrane helix</keyword>
<protein>
    <recommendedName>
        <fullName evidence="5">Ectonucleotide pyrophosphatase/phosphodiesterase family member 1/3</fullName>
    </recommendedName>
</protein>
<keyword evidence="4" id="KW-1185">Reference proteome</keyword>
<dbReference type="SUPFAM" id="SSF53649">
    <property type="entry name" value="Alkaline phosphatase-like"/>
    <property type="match status" value="1"/>
</dbReference>
<dbReference type="OrthoDB" id="415411at2759"/>
<dbReference type="InterPro" id="IPR017850">
    <property type="entry name" value="Alkaline_phosphatase_core_sf"/>
</dbReference>
<dbReference type="FunFam" id="3.30.1360.180:FF:000003">
    <property type="entry name" value="Type I phosphodiesterase/nucleotide pyrophosphatase family protein"/>
    <property type="match status" value="1"/>
</dbReference>
<dbReference type="GO" id="GO:0047429">
    <property type="term" value="F:nucleoside triphosphate diphosphatase activity"/>
    <property type="evidence" value="ECO:0007669"/>
    <property type="project" value="TreeGrafter"/>
</dbReference>
<dbReference type="Gene3D" id="3.30.1360.180">
    <property type="match status" value="1"/>
</dbReference>
<feature type="compositionally biased region" description="Low complexity" evidence="1">
    <location>
        <begin position="137"/>
        <end position="148"/>
    </location>
</feature>
<feature type="transmembrane region" description="Helical" evidence="2">
    <location>
        <begin position="169"/>
        <end position="188"/>
    </location>
</feature>
<feature type="region of interest" description="Disordered" evidence="1">
    <location>
        <begin position="28"/>
        <end position="47"/>
    </location>
</feature>
<feature type="region of interest" description="Disordered" evidence="1">
    <location>
        <begin position="78"/>
        <end position="152"/>
    </location>
</feature>
<reference evidence="3 4" key="1">
    <citation type="submission" date="2017-10" db="EMBL/GenBank/DDBJ databases">
        <title>Comparative genomics in systemic dimorphic fungi from Ajellomycetaceae.</title>
        <authorList>
            <person name="Munoz J.F."/>
            <person name="Mcewen J.G."/>
            <person name="Clay O.K."/>
            <person name="Cuomo C.A."/>
        </authorList>
    </citation>
    <scope>NUCLEOTIDE SEQUENCE [LARGE SCALE GENOMIC DNA]</scope>
    <source>
        <strain evidence="3 4">UAMH7299</strain>
    </source>
</reference>
<keyword evidence="2" id="KW-0472">Membrane</keyword>
<accession>A0A2B7X9Z1</accession>
<dbReference type="Gene3D" id="3.40.720.10">
    <property type="entry name" value="Alkaline Phosphatase, subunit A"/>
    <property type="match status" value="1"/>
</dbReference>
<dbReference type="Proteomes" id="UP000224634">
    <property type="component" value="Unassembled WGS sequence"/>
</dbReference>
<organism evidence="3 4">
    <name type="scientific">Polytolypa hystricis (strain UAMH7299)</name>
    <dbReference type="NCBI Taxonomy" id="1447883"/>
    <lineage>
        <taxon>Eukaryota</taxon>
        <taxon>Fungi</taxon>
        <taxon>Dikarya</taxon>
        <taxon>Ascomycota</taxon>
        <taxon>Pezizomycotina</taxon>
        <taxon>Eurotiomycetes</taxon>
        <taxon>Eurotiomycetidae</taxon>
        <taxon>Onygenales</taxon>
        <taxon>Onygenales incertae sedis</taxon>
        <taxon>Polytolypa</taxon>
    </lineage>
</organism>
<evidence type="ECO:0000256" key="2">
    <source>
        <dbReference type="SAM" id="Phobius"/>
    </source>
</evidence>
<feature type="compositionally biased region" description="Low complexity" evidence="1">
    <location>
        <begin position="1"/>
        <end position="16"/>
    </location>
</feature>
<dbReference type="PANTHER" id="PTHR10151">
    <property type="entry name" value="ECTONUCLEOTIDE PYROPHOSPHATASE/PHOSPHODIESTERASE"/>
    <property type="match status" value="1"/>
</dbReference>
<dbReference type="STRING" id="1447883.A0A2B7X9Z1"/>
<feature type="region of interest" description="Disordered" evidence="1">
    <location>
        <begin position="1"/>
        <end position="22"/>
    </location>
</feature>
<keyword evidence="2" id="KW-0812">Transmembrane</keyword>
<name>A0A2B7X9Z1_POLH7</name>
<dbReference type="Pfam" id="PF01663">
    <property type="entry name" value="Phosphodiest"/>
    <property type="match status" value="1"/>
</dbReference>
<dbReference type="AlphaFoldDB" id="A0A2B7X9Z1"/>
<feature type="compositionally biased region" description="Basic and acidic residues" evidence="1">
    <location>
        <begin position="107"/>
        <end position="116"/>
    </location>
</feature>
<dbReference type="GO" id="GO:0017111">
    <property type="term" value="F:ribonucleoside triphosphate phosphatase activity"/>
    <property type="evidence" value="ECO:0007669"/>
    <property type="project" value="TreeGrafter"/>
</dbReference>
<feature type="compositionally biased region" description="Pro residues" evidence="1">
    <location>
        <begin position="619"/>
        <end position="630"/>
    </location>
</feature>
<evidence type="ECO:0000256" key="1">
    <source>
        <dbReference type="SAM" id="MobiDB-lite"/>
    </source>
</evidence>
<gene>
    <name evidence="3" type="ORF">AJ80_07863</name>
</gene>
<feature type="region of interest" description="Disordered" evidence="1">
    <location>
        <begin position="608"/>
        <end position="678"/>
    </location>
</feature>
<dbReference type="PANTHER" id="PTHR10151:SF120">
    <property type="entry name" value="BIS(5'-ADENOSYL)-TRIPHOSPHATASE"/>
    <property type="match status" value="1"/>
</dbReference>
<evidence type="ECO:0000313" key="3">
    <source>
        <dbReference type="EMBL" id="PGH08464.1"/>
    </source>
</evidence>
<feature type="compositionally biased region" description="Acidic residues" evidence="1">
    <location>
        <begin position="666"/>
        <end position="677"/>
    </location>
</feature>
<proteinExistence type="predicted"/>
<sequence>MPPRRAPASPSLLSPSGYDDDVVSLRSLSDQDTDSEDDELIKGSRSTLELAQHDRTVLEEEEELEKLLVKSSPTDGLRRIFGASSHDNGSSVRIGKKERRRRRRSERRAQRLKESGNTDVEGELMYEMEGGFKDDSSSQASTTSFDSDPGGPLRSAVYTRSRRASCRRFCLIFTAIVVLFLILFLGAYKESVSLRISQPRLNLLSNGTSLFAPTTILISLDGFRADFLSQAPNLKKAIDRGVSPPYMLPSFPSVTFPNHFTLATGLYPESHGVVGNTFWDPALGEDFYYTDPARSMQPKWWTAEPVWVTAENQGARTAIHMWPGSEAHIAGVEPTFLDKFNGSEALFRKVNRITQLLDMPGEEAKDEVPPSQRRPQLILAYVPNVDSDGHKYGPNSTETRTTVTKVDEMIGDIFSKLDSRNLTDVVNVIVVSDHGMATTSTDRLIQLDDLVDLDLVERIDGWPLQGLRPKKPEDLTTLRTQLLESSKPYSDSIEIYTRDTMPERYHFSNNERIAPLWIIPKTGWAMVKKSEFDVEDAKKNSKVYHPRGLHGYDHEHPLMRSIFVARGPKFPHKAGSRVDVFQNTEVYNILCDSLEIKPAPNNGTLHLPLKPVGLHSDPDAPPLEIPPDPPISASMQTHGPSPIPTSSSASPTTTSGPKSTRPAGSEDGEDTDTDDEDKVLGLWDKFRGKIEELKDWASGLFSSDSD</sequence>
<comment type="caution">
    <text evidence="3">The sequence shown here is derived from an EMBL/GenBank/DDBJ whole genome shotgun (WGS) entry which is preliminary data.</text>
</comment>